<evidence type="ECO:0000313" key="6">
    <source>
        <dbReference type="EMBL" id="CAB5226859.1"/>
    </source>
</evidence>
<organism evidence="6">
    <name type="scientific">uncultured Caudovirales phage</name>
    <dbReference type="NCBI Taxonomy" id="2100421"/>
    <lineage>
        <taxon>Viruses</taxon>
        <taxon>Duplodnaviria</taxon>
        <taxon>Heunggongvirae</taxon>
        <taxon>Uroviricota</taxon>
        <taxon>Caudoviricetes</taxon>
        <taxon>Peduoviridae</taxon>
        <taxon>Maltschvirus</taxon>
        <taxon>Maltschvirus maltsch</taxon>
    </lineage>
</organism>
<dbReference type="PRINTS" id="PR01228">
    <property type="entry name" value="EGGSHELL"/>
</dbReference>
<dbReference type="Pfam" id="PF21722">
    <property type="entry name" value="Gly_rich_2"/>
    <property type="match status" value="1"/>
</dbReference>
<gene>
    <name evidence="4" type="ORF">UFOVP1303_78</name>
    <name evidence="5" type="ORF">UFOVP1417_57</name>
    <name evidence="6" type="ORF">UFOVP1517_54</name>
    <name evidence="3" type="ORF">UFOVP664_30</name>
</gene>
<proteinExistence type="predicted"/>
<feature type="domain" description="Glycine-rich" evidence="2">
    <location>
        <begin position="238"/>
        <end position="461"/>
    </location>
</feature>
<reference evidence="6" key="1">
    <citation type="submission" date="2020-05" db="EMBL/GenBank/DDBJ databases">
        <authorList>
            <person name="Chiriac C."/>
            <person name="Salcher M."/>
            <person name="Ghai R."/>
            <person name="Kavagutti S V."/>
        </authorList>
    </citation>
    <scope>NUCLEOTIDE SEQUENCE</scope>
</reference>
<evidence type="ECO:0000313" key="4">
    <source>
        <dbReference type="EMBL" id="CAB4196356.1"/>
    </source>
</evidence>
<feature type="compositionally biased region" description="Gly residues" evidence="1">
    <location>
        <begin position="340"/>
        <end position="349"/>
    </location>
</feature>
<dbReference type="Gene3D" id="2.60.120.640">
    <property type="entry name" value="gp9"/>
    <property type="match status" value="1"/>
</dbReference>
<feature type="compositionally biased region" description="Polar residues" evidence="1">
    <location>
        <begin position="289"/>
        <end position="304"/>
    </location>
</feature>
<name>A0A6J7XA42_9CAUD</name>
<dbReference type="EMBL" id="LR798366">
    <property type="protein sequence ID" value="CAB5226859.1"/>
    <property type="molecule type" value="Genomic_DNA"/>
</dbReference>
<dbReference type="InterPro" id="IPR027411">
    <property type="entry name" value="Gp9/Gp10_mid_dom_sf"/>
</dbReference>
<dbReference type="SUPFAM" id="SSF50017">
    <property type="entry name" value="gp9"/>
    <property type="match status" value="1"/>
</dbReference>
<dbReference type="EMBL" id="LR797248">
    <property type="protein sequence ID" value="CAB4196356.1"/>
    <property type="molecule type" value="Genomic_DNA"/>
</dbReference>
<evidence type="ECO:0000259" key="2">
    <source>
        <dbReference type="Pfam" id="PF21722"/>
    </source>
</evidence>
<sequence length="496" mass="45387">MAITLSGTTGINSPTTALAGSVSGVVTLTGAANAGTWTFTMPTTAGTNGQYLKTDGTGVTSWGTLAGGGNVSNVGTPTANQIAIWTSSTSIQGVTNLPVTNLNSGTGASSTTFWRGDGTWATPAGGGGGGISWQSVQTASFTAVSGNGYPVNTTSAAITVTLPASPSAGNIVQLTDYAGTWATNNVTVALNGAKFNGATNDIVVGTKREAIAFVYIDATQGWLAYSGFNASTPGYVGNYLVVAGGGGGGGFGGAGAGGYLTSTASFAPGTTYTITVGGGGAGTDSSGSQRGTNGTNSVFNSITATGGGGGGAFSNTLQNGSSGGSGGGSGTSATAPYTTGSGGAGTSGQGNTGGVAVTGGTAGGGGGGAGAVGGNGSGFAGGPGGAGSSSSITGSAVFYAGGGGGGGSLAAGGGAGGAGGGGNGASGSTVATVGAVNTGGAGGGGYGGTGFAGGSGVVILSVPTAYYSGTTTGSPTVTTSGSNTIIKFTASGSYTA</sequence>
<evidence type="ECO:0000313" key="3">
    <source>
        <dbReference type="EMBL" id="CAB4155964.1"/>
    </source>
</evidence>
<dbReference type="EMBL" id="LR797366">
    <property type="protein sequence ID" value="CAB4210940.1"/>
    <property type="molecule type" value="Genomic_DNA"/>
</dbReference>
<evidence type="ECO:0000313" key="5">
    <source>
        <dbReference type="EMBL" id="CAB4210940.1"/>
    </source>
</evidence>
<dbReference type="InterPro" id="IPR036240">
    <property type="entry name" value="Gp9-like_sf"/>
</dbReference>
<dbReference type="EMBL" id="LR796638">
    <property type="protein sequence ID" value="CAB4155964.1"/>
    <property type="molecule type" value="Genomic_DNA"/>
</dbReference>
<feature type="region of interest" description="Disordered" evidence="1">
    <location>
        <begin position="281"/>
        <end position="349"/>
    </location>
</feature>
<feature type="compositionally biased region" description="Gly residues" evidence="1">
    <location>
        <begin position="321"/>
        <end position="330"/>
    </location>
</feature>
<evidence type="ECO:0000256" key="1">
    <source>
        <dbReference type="SAM" id="MobiDB-lite"/>
    </source>
</evidence>
<accession>A0A6J7XA42</accession>
<protein>
    <recommendedName>
        <fullName evidence="2">Glycine-rich domain-containing protein</fullName>
    </recommendedName>
</protein>
<dbReference type="InterPro" id="IPR049304">
    <property type="entry name" value="Gly_rich_dom"/>
</dbReference>